<protein>
    <submittedName>
        <fullName evidence="1">10231_t:CDS:1</fullName>
    </submittedName>
</protein>
<dbReference type="Gene3D" id="2.30.29.30">
    <property type="entry name" value="Pleckstrin-homology domain (PH domain)/Phosphotyrosine-binding domain (PTB)"/>
    <property type="match status" value="1"/>
</dbReference>
<dbReference type="EMBL" id="CAJVPJ010000760">
    <property type="protein sequence ID" value="CAG8554675.1"/>
    <property type="molecule type" value="Genomic_DNA"/>
</dbReference>
<proteinExistence type="predicted"/>
<comment type="caution">
    <text evidence="1">The sequence shown here is derived from an EMBL/GenBank/DDBJ whole genome shotgun (WGS) entry which is preliminary data.</text>
</comment>
<accession>A0A9N9B627</accession>
<evidence type="ECO:0000313" key="1">
    <source>
        <dbReference type="EMBL" id="CAG8554675.1"/>
    </source>
</evidence>
<gene>
    <name evidence="1" type="ORF">POCULU_LOCUS5200</name>
</gene>
<dbReference type="Proteomes" id="UP000789572">
    <property type="component" value="Unassembled WGS sequence"/>
</dbReference>
<reference evidence="1" key="1">
    <citation type="submission" date="2021-06" db="EMBL/GenBank/DDBJ databases">
        <authorList>
            <person name="Kallberg Y."/>
            <person name="Tangrot J."/>
            <person name="Rosling A."/>
        </authorList>
    </citation>
    <scope>NUCLEOTIDE SEQUENCE</scope>
    <source>
        <strain evidence="1">IA702</strain>
    </source>
</reference>
<dbReference type="AlphaFoldDB" id="A0A9N9B627"/>
<feature type="non-terminal residue" evidence="1">
    <location>
        <position position="42"/>
    </location>
</feature>
<name>A0A9N9B627_9GLOM</name>
<evidence type="ECO:0000313" key="2">
    <source>
        <dbReference type="Proteomes" id="UP000789572"/>
    </source>
</evidence>
<dbReference type="InterPro" id="IPR011993">
    <property type="entry name" value="PH-like_dom_sf"/>
</dbReference>
<organism evidence="1 2">
    <name type="scientific">Paraglomus occultum</name>
    <dbReference type="NCBI Taxonomy" id="144539"/>
    <lineage>
        <taxon>Eukaryota</taxon>
        <taxon>Fungi</taxon>
        <taxon>Fungi incertae sedis</taxon>
        <taxon>Mucoromycota</taxon>
        <taxon>Glomeromycotina</taxon>
        <taxon>Glomeromycetes</taxon>
        <taxon>Paraglomerales</taxon>
        <taxon>Paraglomeraceae</taxon>
        <taxon>Paraglomus</taxon>
    </lineage>
</organism>
<keyword evidence="2" id="KW-1185">Reference proteome</keyword>
<sequence>MDVIKIAKVEEVYMEKGQTTTVGTLHLTTHQLFFNSPNEELW</sequence>